<reference evidence="1" key="1">
    <citation type="submission" date="2021-01" db="EMBL/GenBank/DDBJ databases">
        <authorList>
            <consortium name="Genoscope - CEA"/>
            <person name="William W."/>
        </authorList>
    </citation>
    <scope>NUCLEOTIDE SEQUENCE</scope>
</reference>
<accession>A0A8S1VTU3</accession>
<comment type="caution">
    <text evidence="1">The sequence shown here is derived from an EMBL/GenBank/DDBJ whole genome shotgun (WGS) entry which is preliminary data.</text>
</comment>
<organism evidence="1 2">
    <name type="scientific">Paramecium octaurelia</name>
    <dbReference type="NCBI Taxonomy" id="43137"/>
    <lineage>
        <taxon>Eukaryota</taxon>
        <taxon>Sar</taxon>
        <taxon>Alveolata</taxon>
        <taxon>Ciliophora</taxon>
        <taxon>Intramacronucleata</taxon>
        <taxon>Oligohymenophorea</taxon>
        <taxon>Peniculida</taxon>
        <taxon>Parameciidae</taxon>
        <taxon>Paramecium</taxon>
    </lineage>
</organism>
<dbReference type="OrthoDB" id="10286955at2759"/>
<dbReference type="Proteomes" id="UP000683925">
    <property type="component" value="Unassembled WGS sequence"/>
</dbReference>
<proteinExistence type="predicted"/>
<evidence type="ECO:0000313" key="2">
    <source>
        <dbReference type="Proteomes" id="UP000683925"/>
    </source>
</evidence>
<gene>
    <name evidence="1" type="ORF">POCTA_138.1.T0720184</name>
</gene>
<sequence length="156" mass="18120">MIQSFKITRKLQINIDSSQQNDEQTPAFQSERNLLISTPSLFQKLKLKPIQEFSIITQTNNHIQMKSSIKTNPSFQIKDSIDQMKQTCSSQNQKKVSFCDKVLIIETQKGVIKRERISTKDQQQIFSRTPKRKNCILIPSQHRILKTCQSIVIDQL</sequence>
<evidence type="ECO:0000313" key="1">
    <source>
        <dbReference type="EMBL" id="CAD8179222.1"/>
    </source>
</evidence>
<dbReference type="EMBL" id="CAJJDP010000071">
    <property type="protein sequence ID" value="CAD8179222.1"/>
    <property type="molecule type" value="Genomic_DNA"/>
</dbReference>
<protein>
    <submittedName>
        <fullName evidence="1">Uncharacterized protein</fullName>
    </submittedName>
</protein>
<dbReference type="AlphaFoldDB" id="A0A8S1VTU3"/>
<name>A0A8S1VTU3_PAROT</name>
<keyword evidence="2" id="KW-1185">Reference proteome</keyword>
<dbReference type="OMA" id="TNNHIQM"/>